<name>A0A0V1B227_TRISP</name>
<evidence type="ECO:0000313" key="1">
    <source>
        <dbReference type="EMBL" id="KRY30579.1"/>
    </source>
</evidence>
<reference evidence="1 2" key="1">
    <citation type="submission" date="2015-01" db="EMBL/GenBank/DDBJ databases">
        <title>Evolution of Trichinella species and genotypes.</title>
        <authorList>
            <person name="Korhonen P.K."/>
            <person name="Edoardo P."/>
            <person name="Giuseppe L.R."/>
            <person name="Gasser R.B."/>
        </authorList>
    </citation>
    <scope>NUCLEOTIDE SEQUENCE [LARGE SCALE GENOMIC DNA]</scope>
    <source>
        <strain evidence="1">ISS3</strain>
    </source>
</reference>
<keyword evidence="2" id="KW-1185">Reference proteome</keyword>
<gene>
    <name evidence="1" type="ORF">T01_2172</name>
</gene>
<dbReference type="EMBL" id="JYDH01000138">
    <property type="protein sequence ID" value="KRY30579.1"/>
    <property type="molecule type" value="Genomic_DNA"/>
</dbReference>
<proteinExistence type="predicted"/>
<sequence>MLQFLKLIQVYKLNKNRYDNKLKKTVNRESTRHSEVGLRWSDHTGLQIEQDNFQGCVLWCLIERWNLKRRLGKQWPSEASSRRSFKLHVRKQSSNLGKHFLNFNFQLEFAFFLFHFYLLRKLCMLAFPVLKSSLLPLYNDLVLLSLGTTSVNEANIGR</sequence>
<evidence type="ECO:0000313" key="2">
    <source>
        <dbReference type="Proteomes" id="UP000054776"/>
    </source>
</evidence>
<organism evidence="1 2">
    <name type="scientific">Trichinella spiralis</name>
    <name type="common">Trichina worm</name>
    <dbReference type="NCBI Taxonomy" id="6334"/>
    <lineage>
        <taxon>Eukaryota</taxon>
        <taxon>Metazoa</taxon>
        <taxon>Ecdysozoa</taxon>
        <taxon>Nematoda</taxon>
        <taxon>Enoplea</taxon>
        <taxon>Dorylaimia</taxon>
        <taxon>Trichinellida</taxon>
        <taxon>Trichinellidae</taxon>
        <taxon>Trichinella</taxon>
    </lineage>
</organism>
<comment type="caution">
    <text evidence="1">The sequence shown here is derived from an EMBL/GenBank/DDBJ whole genome shotgun (WGS) entry which is preliminary data.</text>
</comment>
<protein>
    <submittedName>
        <fullName evidence="1">Uncharacterized protein</fullName>
    </submittedName>
</protein>
<accession>A0A0V1B227</accession>
<dbReference type="Proteomes" id="UP000054776">
    <property type="component" value="Unassembled WGS sequence"/>
</dbReference>
<dbReference type="InParanoid" id="A0A0V1B227"/>
<dbReference type="AlphaFoldDB" id="A0A0V1B227"/>